<dbReference type="InterPro" id="IPR003731">
    <property type="entry name" value="Di-Nase_FeMo-co_biosynth"/>
</dbReference>
<keyword evidence="3" id="KW-1185">Reference proteome</keyword>
<reference evidence="3" key="1">
    <citation type="submission" date="2016-11" db="EMBL/GenBank/DDBJ databases">
        <authorList>
            <person name="Varghese N."/>
            <person name="Submissions S."/>
        </authorList>
    </citation>
    <scope>NUCLEOTIDE SEQUENCE [LARGE SCALE GENOMIC DNA]</scope>
    <source>
        <strain evidence="3">DSM 10349</strain>
    </source>
</reference>
<dbReference type="AlphaFoldDB" id="A0A1M6TJD6"/>
<accession>A0A1M6TJD6</accession>
<dbReference type="OrthoDB" id="9807451at2"/>
<protein>
    <submittedName>
        <fullName evidence="2">Predicted Fe-Mo cluster-binding protein, NifX family</fullName>
    </submittedName>
</protein>
<evidence type="ECO:0000313" key="3">
    <source>
        <dbReference type="Proteomes" id="UP000183997"/>
    </source>
</evidence>
<dbReference type="InterPro" id="IPR033913">
    <property type="entry name" value="MTH1175_dom"/>
</dbReference>
<gene>
    <name evidence="2" type="ORF">SAMN02745123_02330</name>
</gene>
<dbReference type="Pfam" id="PF02579">
    <property type="entry name" value="Nitro_FeMo-Co"/>
    <property type="match status" value="1"/>
</dbReference>
<dbReference type="Proteomes" id="UP000183997">
    <property type="component" value="Unassembled WGS sequence"/>
</dbReference>
<name>A0A1M6TJD6_9FIRM</name>
<dbReference type="InterPro" id="IPR036105">
    <property type="entry name" value="DiNase_FeMo-co_biosyn_sf"/>
</dbReference>
<organism evidence="2 3">
    <name type="scientific">Desulforamulus aeronauticus DSM 10349</name>
    <dbReference type="NCBI Taxonomy" id="1121421"/>
    <lineage>
        <taxon>Bacteria</taxon>
        <taxon>Bacillati</taxon>
        <taxon>Bacillota</taxon>
        <taxon>Clostridia</taxon>
        <taxon>Eubacteriales</taxon>
        <taxon>Peptococcaceae</taxon>
        <taxon>Desulforamulus</taxon>
    </lineage>
</organism>
<evidence type="ECO:0000259" key="1">
    <source>
        <dbReference type="Pfam" id="PF02579"/>
    </source>
</evidence>
<dbReference type="PANTHER" id="PTHR42983:SF1">
    <property type="entry name" value="IRON-MOLYBDENUM PROTEIN"/>
    <property type="match status" value="1"/>
</dbReference>
<dbReference type="PANTHER" id="PTHR42983">
    <property type="entry name" value="DINITROGENASE IRON-MOLYBDENUM COFACTOR PROTEIN-RELATED"/>
    <property type="match status" value="1"/>
</dbReference>
<proteinExistence type="predicted"/>
<dbReference type="Gene3D" id="3.30.420.130">
    <property type="entry name" value="Dinitrogenase iron-molybdenum cofactor biosynthesis domain"/>
    <property type="match status" value="1"/>
</dbReference>
<dbReference type="CDD" id="cd00851">
    <property type="entry name" value="MTH1175"/>
    <property type="match status" value="1"/>
</dbReference>
<dbReference type="SUPFAM" id="SSF53146">
    <property type="entry name" value="Nitrogenase accessory factor-like"/>
    <property type="match status" value="1"/>
</dbReference>
<dbReference type="EMBL" id="FRAR01000017">
    <property type="protein sequence ID" value="SHK57095.1"/>
    <property type="molecule type" value="Genomic_DNA"/>
</dbReference>
<dbReference type="STRING" id="1121421.SAMN02745123_02330"/>
<dbReference type="RefSeq" id="WP_072914487.1">
    <property type="nucleotide sequence ID" value="NZ_FRAR01000017.1"/>
</dbReference>
<feature type="domain" description="Dinitrogenase iron-molybdenum cofactor biosynthesis" evidence="1">
    <location>
        <begin position="15"/>
        <end position="102"/>
    </location>
</feature>
<evidence type="ECO:0000313" key="2">
    <source>
        <dbReference type="EMBL" id="SHK57095.1"/>
    </source>
</evidence>
<sequence>MRVAVSASGQTQLDELNPRLGRCEYFVIVDDVSGETWAIENTGRLSTGAAGIATATLLHNHQVDVVITGNVGPNAFTALEAAEIKVYTGTKGKVQDLLEQYRNGNLSKASGPNVGPHGS</sequence>